<keyword evidence="5" id="KW-0479">Metal-binding</keyword>
<dbReference type="Proteomes" id="UP000814243">
    <property type="component" value="Unassembled WGS sequence"/>
</dbReference>
<evidence type="ECO:0000256" key="2">
    <source>
        <dbReference type="ARBA" id="ARBA00022679"/>
    </source>
</evidence>
<keyword evidence="5" id="KW-0460">Magnesium</keyword>
<comment type="subunit">
    <text evidence="5">Component of a multi-subunit COQ enzyme complex.</text>
</comment>
<dbReference type="GO" id="GO:0032259">
    <property type="term" value="P:methylation"/>
    <property type="evidence" value="ECO:0007669"/>
    <property type="project" value="UniProtKB-KW"/>
</dbReference>
<dbReference type="AlphaFoldDB" id="A0A922M5L3"/>
<dbReference type="Gene3D" id="3.40.50.150">
    <property type="entry name" value="Vaccinia Virus protein VP39"/>
    <property type="match status" value="1"/>
</dbReference>
<comment type="catalytic activity">
    <reaction evidence="5">
        <text>a 3-demethylubiquinone + S-adenosyl-L-methionine = a ubiquinone + S-adenosyl-L-homocysteine</text>
        <dbReference type="Rhea" id="RHEA:81215"/>
        <dbReference type="Rhea" id="RHEA-COMP:9565"/>
        <dbReference type="Rhea" id="RHEA-COMP:19654"/>
        <dbReference type="ChEBI" id="CHEBI:16389"/>
        <dbReference type="ChEBI" id="CHEBI:57856"/>
        <dbReference type="ChEBI" id="CHEBI:59789"/>
        <dbReference type="ChEBI" id="CHEBI:231825"/>
    </reaction>
</comment>
<keyword evidence="5" id="KW-0999">Mitochondrion inner membrane</keyword>
<dbReference type="GO" id="GO:0010420">
    <property type="term" value="F:polyprenyldihydroxybenzoate methyltransferase activity"/>
    <property type="evidence" value="ECO:0007669"/>
    <property type="project" value="UniProtKB-UniRule"/>
</dbReference>
<dbReference type="CDD" id="cd02440">
    <property type="entry name" value="AdoMet_MTases"/>
    <property type="match status" value="1"/>
</dbReference>
<dbReference type="GO" id="GO:0046872">
    <property type="term" value="F:metal ion binding"/>
    <property type="evidence" value="ECO:0007669"/>
    <property type="project" value="UniProtKB-KW"/>
</dbReference>
<comment type="caution">
    <text evidence="6">The sequence shown here is derived from an EMBL/GenBank/DDBJ whole genome shotgun (WGS) entry which is preliminary data.</text>
</comment>
<dbReference type="GO" id="GO:0061542">
    <property type="term" value="F:3-demethylubiquinol 3-O-methyltransferase activity"/>
    <property type="evidence" value="ECO:0007669"/>
    <property type="project" value="UniProtKB-UniRule"/>
</dbReference>
<evidence type="ECO:0000313" key="7">
    <source>
        <dbReference type="Proteomes" id="UP000814243"/>
    </source>
</evidence>
<keyword evidence="5" id="KW-0472">Membrane</keyword>
<dbReference type="InterPro" id="IPR010233">
    <property type="entry name" value="UbiG_MeTrfase"/>
</dbReference>
<evidence type="ECO:0000256" key="5">
    <source>
        <dbReference type="HAMAP-Rule" id="MF_03190"/>
    </source>
</evidence>
<feature type="binding site" evidence="5">
    <location>
        <position position="180"/>
    </location>
    <ligand>
        <name>Mg(2+)</name>
        <dbReference type="ChEBI" id="CHEBI:18420"/>
    </ligand>
</feature>
<dbReference type="SUPFAM" id="SSF53335">
    <property type="entry name" value="S-adenosyl-L-methionine-dependent methyltransferases"/>
    <property type="match status" value="1"/>
</dbReference>
<comment type="pathway">
    <text evidence="5">Cofactor biosynthesis; ubiquinone biosynthesis.</text>
</comment>
<comment type="subcellular location">
    <subcellularLocation>
        <location evidence="5">Mitochondrion inner membrane</location>
        <topology evidence="5">Peripheral membrane protein</topology>
        <orientation evidence="5">Matrix side</orientation>
    </subcellularLocation>
</comment>
<name>A0A922M5L3_SPOEX</name>
<proteinExistence type="inferred from homology"/>
<dbReference type="EC" id="2.1.1.114" evidence="5"/>
<dbReference type="GO" id="GO:0031314">
    <property type="term" value="C:extrinsic component of mitochondrial inner membrane"/>
    <property type="evidence" value="ECO:0007669"/>
    <property type="project" value="UniProtKB-UniRule"/>
</dbReference>
<accession>A0A922M5L3</accession>
<evidence type="ECO:0000256" key="1">
    <source>
        <dbReference type="ARBA" id="ARBA00022603"/>
    </source>
</evidence>
<evidence type="ECO:0000313" key="6">
    <source>
        <dbReference type="EMBL" id="KAH9630157.1"/>
    </source>
</evidence>
<dbReference type="NCBIfam" id="TIGR01983">
    <property type="entry name" value="UbiG"/>
    <property type="match status" value="1"/>
</dbReference>
<dbReference type="PANTHER" id="PTHR43464:SF19">
    <property type="entry name" value="UBIQUINONE BIOSYNTHESIS O-METHYLTRANSFERASE, MITOCHONDRIAL"/>
    <property type="match status" value="1"/>
</dbReference>
<comment type="catalytic activity">
    <reaction evidence="5">
        <text>a 3-demethylubiquinol + S-adenosyl-L-methionine = a ubiquinol + S-adenosyl-L-homocysteine + H(+)</text>
        <dbReference type="Rhea" id="RHEA:44380"/>
        <dbReference type="Rhea" id="RHEA-COMP:9566"/>
        <dbReference type="Rhea" id="RHEA-COMP:10914"/>
        <dbReference type="ChEBI" id="CHEBI:15378"/>
        <dbReference type="ChEBI" id="CHEBI:17976"/>
        <dbReference type="ChEBI" id="CHEBI:57856"/>
        <dbReference type="ChEBI" id="CHEBI:59789"/>
        <dbReference type="ChEBI" id="CHEBI:84422"/>
        <dbReference type="EC" id="2.1.1.64"/>
    </reaction>
</comment>
<dbReference type="EC" id="2.1.1.64" evidence="5"/>
<feature type="binding site" evidence="5">
    <location>
        <position position="110"/>
    </location>
    <ligand>
        <name>S-adenosyl-L-methionine</name>
        <dbReference type="ChEBI" id="CHEBI:59789"/>
    </ligand>
</feature>
<feature type="binding site" evidence="5">
    <location>
        <position position="183"/>
    </location>
    <ligand>
        <name>Mg(2+)</name>
        <dbReference type="ChEBI" id="CHEBI:18420"/>
    </ligand>
</feature>
<comment type="cofactor">
    <cofactor evidence="5">
        <name>Mg(2+)</name>
        <dbReference type="ChEBI" id="CHEBI:18420"/>
    </cofactor>
</comment>
<dbReference type="InterPro" id="IPR029063">
    <property type="entry name" value="SAM-dependent_MTases_sf"/>
</dbReference>
<sequence length="462" mass="52441">MWKLNKYIFDKSMTAASKIPQMNCTLSLRRNQTKVKDTPIGQSYNKNSTIDADDVKFFSQKIKDWWNPKGELRLLHSMNLLRVPFVRDGLVTSTKKDLHPLRDKKILDVGCGGGILSEGLARLGASVTGIDASKDLIEIAEQHKHVDPKIAENKPQYINTTIEDHAKAASNLYDGVVASEVIEHVHNQELFVKSCIHALKPGGRIFFTTPNRTRWSQLVIIYIAENVLKTIPQGAHQYEKFITPNELTFLLERMLEDTLRYIAVRPSASIMVLRQKVWHLLDLPDFCEEIILLKSNNDVIPLTDLRKGNNPHNPFVLEVWLPNNANHLSSSTTINNNMLTIGNGEEESQFANRKQNDSIIYENTLKEHDDKFCAGTCFSQSTLSNDTIEFNKLRISSNKQTKNTLLSDFKKSDLSCRISSTSLFRMNRRKSSENFTNILLKIQSDLSTLSNKLSVLETKLPA</sequence>
<feature type="binding site" evidence="5">
    <location>
        <position position="131"/>
    </location>
    <ligand>
        <name>S-adenosyl-L-methionine</name>
        <dbReference type="ChEBI" id="CHEBI:59789"/>
    </ligand>
</feature>
<feature type="binding site" evidence="5">
    <location>
        <position position="179"/>
    </location>
    <ligand>
        <name>S-adenosyl-L-methionine</name>
        <dbReference type="ChEBI" id="CHEBI:59789"/>
    </ligand>
</feature>
<evidence type="ECO:0000256" key="3">
    <source>
        <dbReference type="ARBA" id="ARBA00022688"/>
    </source>
</evidence>
<comment type="function">
    <text evidence="5">O-methyltransferase required for two non-consecutive steps during ubiquinone biosynthesis. Catalyzes the 2 O-methylation of 3,4-dihydroxy-5-(all-trans-polyprenyl)benzoic acid into 4-hydroxy-3-methoxy-5-(all-trans-polyprenyl)benzoic acid. Also catalyzes the last step of ubiquinone biosynthesis by mediating methylation of 3-demethylubiquinone into ubiquinone. Also able to mediate the methylation of 3-demethylubiquinol into ubiquinol.</text>
</comment>
<dbReference type="PANTHER" id="PTHR43464">
    <property type="entry name" value="METHYLTRANSFERASE"/>
    <property type="match status" value="1"/>
</dbReference>
<keyword evidence="4 5" id="KW-0949">S-adenosyl-L-methionine</keyword>
<dbReference type="EC" id="2.1.1.-" evidence="5"/>
<reference evidence="6" key="1">
    <citation type="journal article" date="2021" name="G3 (Bethesda)">
        <title>Genome and transcriptome analysis of the beet armyworm Spodoptera exigua reveals targets for pest control. .</title>
        <authorList>
            <person name="Simon S."/>
            <person name="Breeschoten T."/>
            <person name="Jansen H.J."/>
            <person name="Dirks R.P."/>
            <person name="Schranz M.E."/>
            <person name="Ros V.I.D."/>
        </authorList>
    </citation>
    <scope>NUCLEOTIDE SEQUENCE</scope>
    <source>
        <strain evidence="6">TB_SE_WUR_2020</strain>
    </source>
</reference>
<gene>
    <name evidence="5" type="primary">coq3</name>
    <name evidence="6" type="ORF">HF086_004863</name>
</gene>
<keyword evidence="1 5" id="KW-0489">Methyltransferase</keyword>
<evidence type="ECO:0000256" key="4">
    <source>
        <dbReference type="ARBA" id="ARBA00022691"/>
    </source>
</evidence>
<keyword evidence="2 5" id="KW-0808">Transferase</keyword>
<keyword evidence="3 5" id="KW-0831">Ubiquinone biosynthesis</keyword>
<organism evidence="6 7">
    <name type="scientific">Spodoptera exigua</name>
    <name type="common">Beet armyworm</name>
    <name type="synonym">Noctua fulgens</name>
    <dbReference type="NCBI Taxonomy" id="7107"/>
    <lineage>
        <taxon>Eukaryota</taxon>
        <taxon>Metazoa</taxon>
        <taxon>Ecdysozoa</taxon>
        <taxon>Arthropoda</taxon>
        <taxon>Hexapoda</taxon>
        <taxon>Insecta</taxon>
        <taxon>Pterygota</taxon>
        <taxon>Neoptera</taxon>
        <taxon>Endopterygota</taxon>
        <taxon>Lepidoptera</taxon>
        <taxon>Glossata</taxon>
        <taxon>Ditrysia</taxon>
        <taxon>Noctuoidea</taxon>
        <taxon>Noctuidae</taxon>
        <taxon>Amphipyrinae</taxon>
        <taxon>Spodoptera</taxon>
    </lineage>
</organism>
<comment type="catalytic activity">
    <reaction evidence="5">
        <text>a 3,4-dihydroxy-5-(all-trans-polyprenyl)benzoate + S-adenosyl-L-methionine = a 4-hydroxy-3-methoxy-5-(all-trans-polyprenyl)benzoate + S-adenosyl-L-homocysteine + H(+)</text>
        <dbReference type="Rhea" id="RHEA:44452"/>
        <dbReference type="Rhea" id="RHEA-COMP:10930"/>
        <dbReference type="Rhea" id="RHEA-COMP:10931"/>
        <dbReference type="ChEBI" id="CHEBI:15378"/>
        <dbReference type="ChEBI" id="CHEBI:57856"/>
        <dbReference type="ChEBI" id="CHEBI:59789"/>
        <dbReference type="ChEBI" id="CHEBI:64694"/>
        <dbReference type="ChEBI" id="CHEBI:84443"/>
        <dbReference type="EC" id="2.1.1.114"/>
    </reaction>
</comment>
<protein>
    <recommendedName>
        <fullName evidence="5">Ubiquinone biosynthesis O-methyltransferase, mitochondrial</fullName>
    </recommendedName>
    <alternativeName>
        <fullName evidence="5">3-demethylubiquinol 3-O-methyltransferase</fullName>
        <ecNumber evidence="5">2.1.1.64</ecNumber>
    </alternativeName>
    <alternativeName>
        <fullName evidence="5">3-demethylubiquinone 3-O-methyltransferase</fullName>
        <ecNumber evidence="5">2.1.1.-</ecNumber>
    </alternativeName>
    <alternativeName>
        <fullName evidence="5">Polyprenyldihydroxybenzoate methyltransferase</fullName>
        <ecNumber evidence="5">2.1.1.114</ecNumber>
    </alternativeName>
</protein>
<feature type="binding site" evidence="5">
    <location>
        <position position="184"/>
    </location>
    <ligand>
        <name>Mg(2+)</name>
        <dbReference type="ChEBI" id="CHEBI:18420"/>
    </ligand>
</feature>
<dbReference type="HAMAP" id="MF_00472">
    <property type="entry name" value="UbiG"/>
    <property type="match status" value="1"/>
</dbReference>
<dbReference type="EMBL" id="JACEFF010000837">
    <property type="protein sequence ID" value="KAH9630157.1"/>
    <property type="molecule type" value="Genomic_DNA"/>
</dbReference>
<dbReference type="Pfam" id="PF13489">
    <property type="entry name" value="Methyltransf_23"/>
    <property type="match status" value="1"/>
</dbReference>
<keyword evidence="5" id="KW-0496">Mitochondrion</keyword>
<feature type="binding site" evidence="5">
    <location>
        <position position="82"/>
    </location>
    <ligand>
        <name>S-adenosyl-L-methionine</name>
        <dbReference type="ChEBI" id="CHEBI:59789"/>
    </ligand>
</feature>
<comment type="similarity">
    <text evidence="5">Belongs to the class I-like SAM-binding methyltransferase superfamily. UbiG/COQ3 family.</text>
</comment>